<dbReference type="Gene3D" id="1.20.1330.10">
    <property type="entry name" value="f41 fragment of flagellin, N-terminal domain"/>
    <property type="match status" value="2"/>
</dbReference>
<dbReference type="PANTHER" id="PTHR42792">
    <property type="entry name" value="FLAGELLIN"/>
    <property type="match status" value="1"/>
</dbReference>
<reference evidence="7 8" key="1">
    <citation type="submission" date="2018-08" db="EMBL/GenBank/DDBJ databases">
        <title>Lysobacter weifangensis sp. nov., a new member of the family 'Xanthomonadaceae', isolated from soil in a farmland.</title>
        <authorList>
            <person name="Zhao H."/>
        </authorList>
    </citation>
    <scope>NUCLEOTIDE SEQUENCE [LARGE SCALE GENOMIC DNA]</scope>
    <source>
        <strain evidence="7 8">WF-2</strain>
    </source>
</reference>
<protein>
    <submittedName>
        <fullName evidence="7">Flagellar hook-associated protein 3</fullName>
    </submittedName>
</protein>
<feature type="domain" description="Flagellin N-terminal" evidence="6">
    <location>
        <begin position="7"/>
        <end position="142"/>
    </location>
</feature>
<dbReference type="PANTHER" id="PTHR42792:SF1">
    <property type="entry name" value="FLAGELLAR HOOK-ASSOCIATED PROTEIN 3"/>
    <property type="match status" value="1"/>
</dbReference>
<evidence type="ECO:0000256" key="2">
    <source>
        <dbReference type="ARBA" id="ARBA00004613"/>
    </source>
</evidence>
<dbReference type="PRINTS" id="PR00207">
    <property type="entry name" value="FLAGELLIN"/>
</dbReference>
<dbReference type="OrthoDB" id="9768249at2"/>
<name>A0A372DRF0_9GAMM</name>
<gene>
    <name evidence="7" type="primary">flgL</name>
    <name evidence="7" type="ORF">D0Y53_03155</name>
</gene>
<keyword evidence="7" id="KW-0969">Cilium</keyword>
<proteinExistence type="inferred from homology"/>
<dbReference type="GO" id="GO:0005198">
    <property type="term" value="F:structural molecule activity"/>
    <property type="evidence" value="ECO:0007669"/>
    <property type="project" value="InterPro"/>
</dbReference>
<evidence type="ECO:0000256" key="5">
    <source>
        <dbReference type="ARBA" id="ARBA00023143"/>
    </source>
</evidence>
<evidence type="ECO:0000256" key="3">
    <source>
        <dbReference type="ARBA" id="ARBA00005709"/>
    </source>
</evidence>
<dbReference type="InterPro" id="IPR001029">
    <property type="entry name" value="Flagellin_N"/>
</dbReference>
<evidence type="ECO:0000313" key="8">
    <source>
        <dbReference type="Proteomes" id="UP000262917"/>
    </source>
</evidence>
<dbReference type="Pfam" id="PF00669">
    <property type="entry name" value="Flagellin_N"/>
    <property type="match status" value="1"/>
</dbReference>
<keyword evidence="4" id="KW-0964">Secreted</keyword>
<dbReference type="InterPro" id="IPR001492">
    <property type="entry name" value="Flagellin"/>
</dbReference>
<organism evidence="7 8">
    <name type="scientific">Cognatiluteimonas weifangensis</name>
    <dbReference type="NCBI Taxonomy" id="2303539"/>
    <lineage>
        <taxon>Bacteria</taxon>
        <taxon>Pseudomonadati</taxon>
        <taxon>Pseudomonadota</taxon>
        <taxon>Gammaproteobacteria</taxon>
        <taxon>Lysobacterales</taxon>
        <taxon>Lysobacteraceae</taxon>
        <taxon>Cognatiluteimonas</taxon>
    </lineage>
</organism>
<dbReference type="EMBL" id="QVPD01000002">
    <property type="protein sequence ID" value="RFP62064.1"/>
    <property type="molecule type" value="Genomic_DNA"/>
</dbReference>
<keyword evidence="7" id="KW-0282">Flagellum</keyword>
<dbReference type="AlphaFoldDB" id="A0A372DRF0"/>
<keyword evidence="5" id="KW-0975">Bacterial flagellum</keyword>
<keyword evidence="8" id="KW-1185">Reference proteome</keyword>
<dbReference type="GO" id="GO:0071973">
    <property type="term" value="P:bacterial-type flagellum-dependent cell motility"/>
    <property type="evidence" value="ECO:0007669"/>
    <property type="project" value="InterPro"/>
</dbReference>
<dbReference type="RefSeq" id="WP_117201739.1">
    <property type="nucleotide sequence ID" value="NZ_JBHTBK010000008.1"/>
</dbReference>
<accession>A0A372DRF0</accession>
<dbReference type="GO" id="GO:0009424">
    <property type="term" value="C:bacterial-type flagellum hook"/>
    <property type="evidence" value="ECO:0007669"/>
    <property type="project" value="InterPro"/>
</dbReference>
<dbReference type="InterPro" id="IPR013384">
    <property type="entry name" value="Flagell_FlgL"/>
</dbReference>
<dbReference type="GO" id="GO:0005576">
    <property type="term" value="C:extracellular region"/>
    <property type="evidence" value="ECO:0007669"/>
    <property type="project" value="UniProtKB-SubCell"/>
</dbReference>
<dbReference type="NCBIfam" id="TIGR02550">
    <property type="entry name" value="flagell_flgL"/>
    <property type="match status" value="1"/>
</dbReference>
<dbReference type="SUPFAM" id="SSF64518">
    <property type="entry name" value="Phase 1 flagellin"/>
    <property type="match status" value="1"/>
</dbReference>
<comment type="caution">
    <text evidence="7">The sequence shown here is derived from an EMBL/GenBank/DDBJ whole genome shotgun (WGS) entry which is preliminary data.</text>
</comment>
<keyword evidence="7" id="KW-0966">Cell projection</keyword>
<sequence>MTNLRVSTSGLFAQGLSSMQLRQGEIAKLNQQINSGVRLTRAADDPAGMAASQRLDHLLARLEQYGSNATIADSRLRQQESALSDSGDILLRARELAVQANNDSLSDPDRRAIALELRSLRAGLLQIANRDDGAGRRLFAGTRDGVVPFTDNAGSVAYSGDDGQNVIDIGPDASVRDSNPGSEVFLRVRTGDGTSRARAAAANTGTGVLETAQVIDPAAWNGATLTLRFSGPGSYEVVDGAGNPLAPPVAGSYTPGQAIVAQGAQFQVSGTPAAGDSFTLQRAPNQDVFATLQQLADALDTPALTDADRVRRRNALTAGLKDVDQAQQHFLDLRADTGVRRNELDQAADRRLADDESFRTMLSDLRDTDLTEAISQLNLKMVALEAAQRLMVRMQAGSLFDRL</sequence>
<dbReference type="Proteomes" id="UP000262917">
    <property type="component" value="Unassembled WGS sequence"/>
</dbReference>
<comment type="subcellular location">
    <subcellularLocation>
        <location evidence="1">Bacterial flagellum</location>
    </subcellularLocation>
    <subcellularLocation>
        <location evidence="2">Secreted</location>
    </subcellularLocation>
</comment>
<comment type="similarity">
    <text evidence="3">Belongs to the bacterial flagellin family.</text>
</comment>
<evidence type="ECO:0000256" key="1">
    <source>
        <dbReference type="ARBA" id="ARBA00004365"/>
    </source>
</evidence>
<evidence type="ECO:0000256" key="4">
    <source>
        <dbReference type="ARBA" id="ARBA00022525"/>
    </source>
</evidence>
<evidence type="ECO:0000259" key="6">
    <source>
        <dbReference type="Pfam" id="PF00669"/>
    </source>
</evidence>
<evidence type="ECO:0000313" key="7">
    <source>
        <dbReference type="EMBL" id="RFP62064.1"/>
    </source>
</evidence>